<sequence length="266" mass="30249">MDNTNNGELPYTCQVKVHRPLCLELEKFIPRMWDIIAAIEAERPNCALVIEALCSLQFTLDKAKLVIQHCSESSKLYLAITRRRIFSRCEKIRRALDLYLSQIQNAVPLVLAAKISEIVRDLRAEEFSVDIEEDEAGKAIRELLEKDFPDSDSIKKAELVAVQMATLRLKITSPAALLEEKTALKQQLDKVNDTNQREKECLKYLLYLLVKYGKFIRQLQTCSSHKQRRQCHHKSVELTANYAVGENQADGSFNIEVGDNAVVLGS</sequence>
<reference evidence="1 2" key="1">
    <citation type="journal article" date="2022" name="DNA Res.">
        <title>Chromosomal-level genome assembly of the orchid tree Bauhinia variegata (Leguminosae; Cercidoideae) supports the allotetraploid origin hypothesis of Bauhinia.</title>
        <authorList>
            <person name="Zhong Y."/>
            <person name="Chen Y."/>
            <person name="Zheng D."/>
            <person name="Pang J."/>
            <person name="Liu Y."/>
            <person name="Luo S."/>
            <person name="Meng S."/>
            <person name="Qian L."/>
            <person name="Wei D."/>
            <person name="Dai S."/>
            <person name="Zhou R."/>
        </authorList>
    </citation>
    <scope>NUCLEOTIDE SEQUENCE [LARGE SCALE GENOMIC DNA]</scope>
    <source>
        <strain evidence="1">BV-YZ2020</strain>
    </source>
</reference>
<evidence type="ECO:0000313" key="2">
    <source>
        <dbReference type="Proteomes" id="UP000828941"/>
    </source>
</evidence>
<evidence type="ECO:0000313" key="1">
    <source>
        <dbReference type="EMBL" id="KAI4316825.1"/>
    </source>
</evidence>
<gene>
    <name evidence="1" type="ORF">L6164_024765</name>
</gene>
<name>A0ACB9LYM1_BAUVA</name>
<keyword evidence="2" id="KW-1185">Reference proteome</keyword>
<organism evidence="1 2">
    <name type="scientific">Bauhinia variegata</name>
    <name type="common">Purple orchid tree</name>
    <name type="synonym">Phanera variegata</name>
    <dbReference type="NCBI Taxonomy" id="167791"/>
    <lineage>
        <taxon>Eukaryota</taxon>
        <taxon>Viridiplantae</taxon>
        <taxon>Streptophyta</taxon>
        <taxon>Embryophyta</taxon>
        <taxon>Tracheophyta</taxon>
        <taxon>Spermatophyta</taxon>
        <taxon>Magnoliopsida</taxon>
        <taxon>eudicotyledons</taxon>
        <taxon>Gunneridae</taxon>
        <taxon>Pentapetalae</taxon>
        <taxon>rosids</taxon>
        <taxon>fabids</taxon>
        <taxon>Fabales</taxon>
        <taxon>Fabaceae</taxon>
        <taxon>Cercidoideae</taxon>
        <taxon>Cercideae</taxon>
        <taxon>Bauhiniinae</taxon>
        <taxon>Bauhinia</taxon>
    </lineage>
</organism>
<accession>A0ACB9LYM1</accession>
<dbReference type="Proteomes" id="UP000828941">
    <property type="component" value="Chromosome 10"/>
</dbReference>
<comment type="caution">
    <text evidence="1">The sequence shown here is derived from an EMBL/GenBank/DDBJ whole genome shotgun (WGS) entry which is preliminary data.</text>
</comment>
<dbReference type="EMBL" id="CM039435">
    <property type="protein sequence ID" value="KAI4316825.1"/>
    <property type="molecule type" value="Genomic_DNA"/>
</dbReference>
<protein>
    <submittedName>
        <fullName evidence="1">Uncharacterized protein</fullName>
    </submittedName>
</protein>
<proteinExistence type="predicted"/>